<proteinExistence type="predicted"/>
<name>A0A1Q9E3U8_SYMMI</name>
<dbReference type="Proteomes" id="UP000186817">
    <property type="component" value="Unassembled WGS sequence"/>
</dbReference>
<keyword evidence="2" id="KW-1185">Reference proteome</keyword>
<dbReference type="OrthoDB" id="10288697at2759"/>
<accession>A0A1Q9E3U8</accession>
<dbReference type="AlphaFoldDB" id="A0A1Q9E3U8"/>
<protein>
    <submittedName>
        <fullName evidence="1">Uncharacterized protein</fullName>
    </submittedName>
</protein>
<sequence>MWTGVWHRQVNGIMPWEDVGIQVHHWLVMRLQALMERFLDTFHTIARHGDVQGAWTSEQQALIPGRGIHSFVANAAIPV</sequence>
<reference evidence="1 2" key="1">
    <citation type="submission" date="2016-02" db="EMBL/GenBank/DDBJ databases">
        <title>Genome analysis of coral dinoflagellate symbionts highlights evolutionary adaptations to a symbiotic lifestyle.</title>
        <authorList>
            <person name="Aranda M."/>
            <person name="Li Y."/>
            <person name="Liew Y.J."/>
            <person name="Baumgarten S."/>
            <person name="Simakov O."/>
            <person name="Wilson M."/>
            <person name="Piel J."/>
            <person name="Ashoor H."/>
            <person name="Bougouffa S."/>
            <person name="Bajic V.B."/>
            <person name="Ryu T."/>
            <person name="Ravasi T."/>
            <person name="Bayer T."/>
            <person name="Micklem G."/>
            <person name="Kim H."/>
            <person name="Bhak J."/>
            <person name="Lajeunesse T.C."/>
            <person name="Voolstra C.R."/>
        </authorList>
    </citation>
    <scope>NUCLEOTIDE SEQUENCE [LARGE SCALE GENOMIC DNA]</scope>
    <source>
        <strain evidence="1 2">CCMP2467</strain>
    </source>
</reference>
<evidence type="ECO:0000313" key="2">
    <source>
        <dbReference type="Proteomes" id="UP000186817"/>
    </source>
</evidence>
<gene>
    <name evidence="1" type="ORF">AK812_SmicGene15109</name>
</gene>
<comment type="caution">
    <text evidence="1">The sequence shown here is derived from an EMBL/GenBank/DDBJ whole genome shotgun (WGS) entry which is preliminary data.</text>
</comment>
<evidence type="ECO:0000313" key="1">
    <source>
        <dbReference type="EMBL" id="OLQ02100.1"/>
    </source>
</evidence>
<dbReference type="EMBL" id="LSRX01000273">
    <property type="protein sequence ID" value="OLQ02100.1"/>
    <property type="molecule type" value="Genomic_DNA"/>
</dbReference>
<organism evidence="1 2">
    <name type="scientific">Symbiodinium microadriaticum</name>
    <name type="common">Dinoflagellate</name>
    <name type="synonym">Zooxanthella microadriatica</name>
    <dbReference type="NCBI Taxonomy" id="2951"/>
    <lineage>
        <taxon>Eukaryota</taxon>
        <taxon>Sar</taxon>
        <taxon>Alveolata</taxon>
        <taxon>Dinophyceae</taxon>
        <taxon>Suessiales</taxon>
        <taxon>Symbiodiniaceae</taxon>
        <taxon>Symbiodinium</taxon>
    </lineage>
</organism>